<dbReference type="HAMAP" id="MF_00061">
    <property type="entry name" value="IspE"/>
    <property type="match status" value="1"/>
</dbReference>
<dbReference type="EC" id="2.7.1.148" evidence="6"/>
<evidence type="ECO:0000256" key="3">
    <source>
        <dbReference type="ARBA" id="ARBA00022741"/>
    </source>
</evidence>
<evidence type="ECO:0000256" key="1">
    <source>
        <dbReference type="ARBA" id="ARBA00017473"/>
    </source>
</evidence>
<feature type="binding site" evidence="6">
    <location>
        <begin position="86"/>
        <end position="96"/>
    </location>
    <ligand>
        <name>ATP</name>
        <dbReference type="ChEBI" id="CHEBI:30616"/>
    </ligand>
</feature>
<comment type="pathway">
    <text evidence="6">Isoprenoid biosynthesis; isopentenyl diphosphate biosynthesis via DXP pathway; isopentenyl diphosphate from 1-deoxy-D-xylulose 5-phosphate: step 3/6.</text>
</comment>
<gene>
    <name evidence="6 8" type="primary">ispE</name>
    <name evidence="8" type="ORF">N7548_01335</name>
</gene>
<feature type="active site" evidence="6">
    <location>
        <position position="128"/>
    </location>
</feature>
<dbReference type="Gene3D" id="3.30.230.10">
    <property type="match status" value="1"/>
</dbReference>
<evidence type="ECO:0000313" key="8">
    <source>
        <dbReference type="EMBL" id="MCV2231470.1"/>
    </source>
</evidence>
<keyword evidence="2 6" id="KW-0808">Transferase</keyword>
<evidence type="ECO:0000259" key="7">
    <source>
        <dbReference type="Pfam" id="PF00288"/>
    </source>
</evidence>
<keyword evidence="5 6" id="KW-0067">ATP-binding</keyword>
<name>A0ABT2Y408_9MOLU</name>
<dbReference type="InterPro" id="IPR036554">
    <property type="entry name" value="GHMP_kinase_C_sf"/>
</dbReference>
<dbReference type="EMBL" id="JAOVQM010000001">
    <property type="protein sequence ID" value="MCV2231470.1"/>
    <property type="molecule type" value="Genomic_DNA"/>
</dbReference>
<accession>A0ABT2Y408</accession>
<dbReference type="Gene3D" id="3.30.70.890">
    <property type="entry name" value="GHMP kinase, C-terminal domain"/>
    <property type="match status" value="1"/>
</dbReference>
<protein>
    <recommendedName>
        <fullName evidence="1 6">4-diphosphocytidyl-2-C-methyl-D-erythritol kinase</fullName>
        <shortName evidence="6">CMK</shortName>
        <ecNumber evidence="6">2.7.1.148</ecNumber>
    </recommendedName>
    <alternativeName>
        <fullName evidence="6">4-(cytidine-5'-diphospho)-2-C-methyl-D-erythritol kinase</fullName>
    </alternativeName>
</protein>
<organism evidence="8 9">
    <name type="scientific">Paracholeplasma manati</name>
    <dbReference type="NCBI Taxonomy" id="591373"/>
    <lineage>
        <taxon>Bacteria</taxon>
        <taxon>Bacillati</taxon>
        <taxon>Mycoplasmatota</taxon>
        <taxon>Mollicutes</taxon>
        <taxon>Acholeplasmatales</taxon>
        <taxon>Acholeplasmataceae</taxon>
        <taxon>Paracholeplasma</taxon>
    </lineage>
</organism>
<feature type="active site" evidence="6">
    <location>
        <position position="8"/>
    </location>
</feature>
<dbReference type="SUPFAM" id="SSF55060">
    <property type="entry name" value="GHMP Kinase, C-terminal domain"/>
    <property type="match status" value="1"/>
</dbReference>
<dbReference type="Proteomes" id="UP001177160">
    <property type="component" value="Unassembled WGS sequence"/>
</dbReference>
<dbReference type="InterPro" id="IPR004424">
    <property type="entry name" value="IspE"/>
</dbReference>
<sequence length="267" mass="29877">MMEKAYAKINLILDIVGKRPDGYHELKSLMIPIDFYDELYFEPSDQVELISNVDIHNNAILKTVQLIKDTYHIQRGVKITLNKRIPLGAGLAGGSADISATIRGLNRLWGLNLPNRALTQLANALGSDTLFCLYNQRAVIYGRGDQISILPPGKPIQNITLVCPNIPVLTKDVFGVFEKAVAHDFEIVYNTYLVTKKESLLYNDLLEPAFKVSPKLKDIYNHLVSLGLKPHLSGSGSTCFLFDLTEDQKNLLKNIDDVTIIDTQEHQ</sequence>
<dbReference type="NCBIfam" id="TIGR00154">
    <property type="entry name" value="ispE"/>
    <property type="match status" value="1"/>
</dbReference>
<dbReference type="Pfam" id="PF00288">
    <property type="entry name" value="GHMP_kinases_N"/>
    <property type="match status" value="1"/>
</dbReference>
<dbReference type="SUPFAM" id="SSF54211">
    <property type="entry name" value="Ribosomal protein S5 domain 2-like"/>
    <property type="match status" value="1"/>
</dbReference>
<dbReference type="GO" id="GO:0050515">
    <property type="term" value="F:4-(cytidine 5'-diphospho)-2-C-methyl-D-erythritol kinase activity"/>
    <property type="evidence" value="ECO:0007669"/>
    <property type="project" value="UniProtKB-EC"/>
</dbReference>
<evidence type="ECO:0000313" key="9">
    <source>
        <dbReference type="Proteomes" id="UP001177160"/>
    </source>
</evidence>
<dbReference type="InterPro" id="IPR006204">
    <property type="entry name" value="GHMP_kinase_N_dom"/>
</dbReference>
<comment type="function">
    <text evidence="6">Catalyzes the phosphorylation of the position 2 hydroxy group of 4-diphosphocytidyl-2C-methyl-D-erythritol.</text>
</comment>
<keyword evidence="9" id="KW-1185">Reference proteome</keyword>
<evidence type="ECO:0000256" key="2">
    <source>
        <dbReference type="ARBA" id="ARBA00022679"/>
    </source>
</evidence>
<dbReference type="RefSeq" id="WP_263607591.1">
    <property type="nucleotide sequence ID" value="NZ_JAOVQM010000001.1"/>
</dbReference>
<reference evidence="8" key="1">
    <citation type="submission" date="2022-09" db="EMBL/GenBank/DDBJ databases">
        <title>Novel Mycoplasma species identified in domestic and wild animals.</title>
        <authorList>
            <person name="Volokhov D.V."/>
            <person name="Furtak V.A."/>
            <person name="Zagorodnyaya T.A."/>
        </authorList>
    </citation>
    <scope>NUCLEOTIDE SEQUENCE</scope>
    <source>
        <strain evidence="8">Oakley</strain>
    </source>
</reference>
<proteinExistence type="inferred from homology"/>
<dbReference type="InterPro" id="IPR014721">
    <property type="entry name" value="Ribsml_uS5_D2-typ_fold_subgr"/>
</dbReference>
<keyword evidence="6" id="KW-0414">Isoprene biosynthesis</keyword>
<dbReference type="PANTHER" id="PTHR43527:SF2">
    <property type="entry name" value="4-DIPHOSPHOCYTIDYL-2-C-METHYL-D-ERYTHRITOL KINASE, CHLOROPLASTIC"/>
    <property type="match status" value="1"/>
</dbReference>
<feature type="domain" description="GHMP kinase N-terminal" evidence="7">
    <location>
        <begin position="58"/>
        <end position="134"/>
    </location>
</feature>
<comment type="catalytic activity">
    <reaction evidence="6">
        <text>4-CDP-2-C-methyl-D-erythritol + ATP = 4-CDP-2-C-methyl-D-erythritol 2-phosphate + ADP + H(+)</text>
        <dbReference type="Rhea" id="RHEA:18437"/>
        <dbReference type="ChEBI" id="CHEBI:15378"/>
        <dbReference type="ChEBI" id="CHEBI:30616"/>
        <dbReference type="ChEBI" id="CHEBI:57823"/>
        <dbReference type="ChEBI" id="CHEBI:57919"/>
        <dbReference type="ChEBI" id="CHEBI:456216"/>
        <dbReference type="EC" id="2.7.1.148"/>
    </reaction>
</comment>
<dbReference type="InterPro" id="IPR020568">
    <property type="entry name" value="Ribosomal_Su5_D2-typ_SF"/>
</dbReference>
<dbReference type="PANTHER" id="PTHR43527">
    <property type="entry name" value="4-DIPHOSPHOCYTIDYL-2-C-METHYL-D-ERYTHRITOL KINASE, CHLOROPLASTIC"/>
    <property type="match status" value="1"/>
</dbReference>
<comment type="caution">
    <text evidence="8">The sequence shown here is derived from an EMBL/GenBank/DDBJ whole genome shotgun (WGS) entry which is preliminary data.</text>
</comment>
<evidence type="ECO:0000256" key="5">
    <source>
        <dbReference type="ARBA" id="ARBA00022840"/>
    </source>
</evidence>
<evidence type="ECO:0000256" key="4">
    <source>
        <dbReference type="ARBA" id="ARBA00022777"/>
    </source>
</evidence>
<keyword evidence="4 6" id="KW-0418">Kinase</keyword>
<keyword evidence="3 6" id="KW-0547">Nucleotide-binding</keyword>
<comment type="similarity">
    <text evidence="6">Belongs to the GHMP kinase family. IspE subfamily.</text>
</comment>
<evidence type="ECO:0000256" key="6">
    <source>
        <dbReference type="HAMAP-Rule" id="MF_00061"/>
    </source>
</evidence>
<dbReference type="PIRSF" id="PIRSF010376">
    <property type="entry name" value="IspE"/>
    <property type="match status" value="1"/>
</dbReference>